<keyword evidence="3" id="KW-1185">Reference proteome</keyword>
<dbReference type="Proteomes" id="UP000247810">
    <property type="component" value="Unassembled WGS sequence"/>
</dbReference>
<feature type="region of interest" description="Disordered" evidence="1">
    <location>
        <begin position="314"/>
        <end position="339"/>
    </location>
</feature>
<gene>
    <name evidence="2" type="ORF">BO71DRAFT_458516</name>
</gene>
<dbReference type="OrthoDB" id="4499406at2759"/>
<feature type="compositionally biased region" description="Polar residues" evidence="1">
    <location>
        <begin position="216"/>
        <end position="231"/>
    </location>
</feature>
<name>A0A319D4L6_9EURO</name>
<feature type="region of interest" description="Disordered" evidence="1">
    <location>
        <begin position="192"/>
        <end position="260"/>
    </location>
</feature>
<dbReference type="InterPro" id="IPR022190">
    <property type="entry name" value="DUF3716"/>
</dbReference>
<organism evidence="2 3">
    <name type="scientific">Aspergillus ellipticus CBS 707.79</name>
    <dbReference type="NCBI Taxonomy" id="1448320"/>
    <lineage>
        <taxon>Eukaryota</taxon>
        <taxon>Fungi</taxon>
        <taxon>Dikarya</taxon>
        <taxon>Ascomycota</taxon>
        <taxon>Pezizomycotina</taxon>
        <taxon>Eurotiomycetes</taxon>
        <taxon>Eurotiomycetidae</taxon>
        <taxon>Eurotiales</taxon>
        <taxon>Aspergillaceae</taxon>
        <taxon>Aspergillus</taxon>
        <taxon>Aspergillus subgen. Circumdati</taxon>
    </lineage>
</organism>
<proteinExistence type="predicted"/>
<evidence type="ECO:0000313" key="3">
    <source>
        <dbReference type="Proteomes" id="UP000247810"/>
    </source>
</evidence>
<protein>
    <submittedName>
        <fullName evidence="2">Uncharacterized protein</fullName>
    </submittedName>
</protein>
<accession>A0A319D4L6</accession>
<sequence>MPLAATNFVKNPSNAKAMMSRPAHYITAQDGDRAVEMLRKEVPTMTNHCLTMAHLFPVVRELHWGVDGRGMPIKRELKYGNQCNAVALLTRGEVSSVDCPAATRSIFPITVVAPMHRQERLFVGACADCLWNSKAKQCPLRMGFEAAGGLTWSGRYAAALAHSGGVRVVIDLGMEGEPAQKYELDWPDHELPARSSGSCRQGPLHTIDKPGGRPVSSESFGANSSAKSQLTPRRKRTDVAQKSIPRNSTRRFKPSHPDVNIESTERMFGNEAPRHSLLAYYVNSSDSNMVVQPGAPVNAQTTKNSDNRAGIGAHGVDKSNTHSVGHAAGFDKGRNSDDDDTVSLMGTKIPRVRPVSLEPFPRGKPAISLYRGILQRCADANDPIRIANNKQLKDFGSFSEADSGRRFKKGEPMGHRMKFPVPLSKMNDIKELLLVRHDLVFFKTIIDGAVGQMLKEGAQGDSEAMGWNKITSDASRP</sequence>
<dbReference type="EMBL" id="KZ825927">
    <property type="protein sequence ID" value="PYH92061.1"/>
    <property type="molecule type" value="Genomic_DNA"/>
</dbReference>
<dbReference type="AlphaFoldDB" id="A0A319D4L6"/>
<reference evidence="2 3" key="1">
    <citation type="submission" date="2018-02" db="EMBL/GenBank/DDBJ databases">
        <title>The genomes of Aspergillus section Nigri reveals drivers in fungal speciation.</title>
        <authorList>
            <consortium name="DOE Joint Genome Institute"/>
            <person name="Vesth T.C."/>
            <person name="Nybo J."/>
            <person name="Theobald S."/>
            <person name="Brandl J."/>
            <person name="Frisvad J.C."/>
            <person name="Nielsen K.F."/>
            <person name="Lyhne E.K."/>
            <person name="Kogle M.E."/>
            <person name="Kuo A."/>
            <person name="Riley R."/>
            <person name="Clum A."/>
            <person name="Nolan M."/>
            <person name="Lipzen A."/>
            <person name="Salamov A."/>
            <person name="Henrissat B."/>
            <person name="Wiebenga A."/>
            <person name="De vries R.P."/>
            <person name="Grigoriev I.V."/>
            <person name="Mortensen U.H."/>
            <person name="Andersen M.R."/>
            <person name="Baker S.E."/>
        </authorList>
    </citation>
    <scope>NUCLEOTIDE SEQUENCE [LARGE SCALE GENOMIC DNA]</scope>
    <source>
        <strain evidence="2 3">CBS 707.79</strain>
    </source>
</reference>
<evidence type="ECO:0000313" key="2">
    <source>
        <dbReference type="EMBL" id="PYH92061.1"/>
    </source>
</evidence>
<dbReference type="Pfam" id="PF12511">
    <property type="entry name" value="DUF3716"/>
    <property type="match status" value="1"/>
</dbReference>
<dbReference type="VEuPathDB" id="FungiDB:BO71DRAFT_458516"/>
<evidence type="ECO:0000256" key="1">
    <source>
        <dbReference type="SAM" id="MobiDB-lite"/>
    </source>
</evidence>